<dbReference type="GO" id="GO:0005886">
    <property type="term" value="C:plasma membrane"/>
    <property type="evidence" value="ECO:0007669"/>
    <property type="project" value="UniProtKB-SubCell"/>
</dbReference>
<dbReference type="eggNOG" id="COG2860">
    <property type="taxonomic scope" value="Bacteria"/>
</dbReference>
<dbReference type="RefSeq" id="WP_012861654.1">
    <property type="nucleotide sequence ID" value="NC_013517.1"/>
</dbReference>
<dbReference type="PANTHER" id="PTHR30506:SF3">
    <property type="entry name" value="UPF0126 INNER MEMBRANE PROTEIN YADS-RELATED"/>
    <property type="match status" value="1"/>
</dbReference>
<proteinExistence type="inferred from homology"/>
<accession>D1AKE4</accession>
<feature type="transmembrane region" description="Helical" evidence="7">
    <location>
        <begin position="186"/>
        <end position="203"/>
    </location>
</feature>
<evidence type="ECO:0000259" key="8">
    <source>
        <dbReference type="Pfam" id="PF03458"/>
    </source>
</evidence>
<dbReference type="InterPro" id="IPR005115">
    <property type="entry name" value="Gly_transporter"/>
</dbReference>
<dbReference type="AlphaFoldDB" id="D1AKE4"/>
<dbReference type="Proteomes" id="UP000000845">
    <property type="component" value="Chromosome"/>
</dbReference>
<feature type="transmembrane region" description="Helical" evidence="7">
    <location>
        <begin position="62"/>
        <end position="78"/>
    </location>
</feature>
<keyword evidence="4 7" id="KW-0812">Transmembrane</keyword>
<dbReference type="KEGG" id="str:Sterm_2206"/>
<feature type="transmembrane region" description="Helical" evidence="7">
    <location>
        <begin position="159"/>
        <end position="180"/>
    </location>
</feature>
<evidence type="ECO:0000256" key="1">
    <source>
        <dbReference type="ARBA" id="ARBA00004651"/>
    </source>
</evidence>
<keyword evidence="10" id="KW-1185">Reference proteome</keyword>
<feature type="domain" description="Glycine transporter" evidence="8">
    <location>
        <begin position="5"/>
        <end position="77"/>
    </location>
</feature>
<keyword evidence="5 7" id="KW-1133">Transmembrane helix</keyword>
<keyword evidence="6 7" id="KW-0472">Membrane</keyword>
<dbReference type="Pfam" id="PF03458">
    <property type="entry name" value="Gly_transporter"/>
    <property type="match status" value="2"/>
</dbReference>
<dbReference type="HOGENOM" id="CLU_064906_2_1_0"/>
<dbReference type="PANTHER" id="PTHR30506">
    <property type="entry name" value="INNER MEMBRANE PROTEIN"/>
    <property type="match status" value="1"/>
</dbReference>
<feature type="transmembrane region" description="Helical" evidence="7">
    <location>
        <begin position="126"/>
        <end position="147"/>
    </location>
</feature>
<feature type="transmembrane region" description="Helical" evidence="7">
    <location>
        <begin position="99"/>
        <end position="120"/>
    </location>
</feature>
<feature type="domain" description="Glycine transporter" evidence="8">
    <location>
        <begin position="103"/>
        <end position="174"/>
    </location>
</feature>
<evidence type="ECO:0000256" key="5">
    <source>
        <dbReference type="ARBA" id="ARBA00022989"/>
    </source>
</evidence>
<reference evidence="10" key="1">
    <citation type="submission" date="2009-09" db="EMBL/GenBank/DDBJ databases">
        <title>The complete chromosome of Sebaldella termitidis ATCC 33386.</title>
        <authorList>
            <consortium name="US DOE Joint Genome Institute (JGI-PGF)"/>
            <person name="Lucas S."/>
            <person name="Copeland A."/>
            <person name="Lapidus A."/>
            <person name="Glavina del Rio T."/>
            <person name="Dalin E."/>
            <person name="Tice H."/>
            <person name="Bruce D."/>
            <person name="Goodwin L."/>
            <person name="Pitluck S."/>
            <person name="Kyrpides N."/>
            <person name="Mavromatis K."/>
            <person name="Ivanova N."/>
            <person name="Mikhailova N."/>
            <person name="Sims D."/>
            <person name="Meincke L."/>
            <person name="Brettin T."/>
            <person name="Detter J.C."/>
            <person name="Han C."/>
            <person name="Larimer F."/>
            <person name="Land M."/>
            <person name="Hauser L."/>
            <person name="Markowitz V."/>
            <person name="Cheng J.F."/>
            <person name="Hugenholtz P."/>
            <person name="Woyke T."/>
            <person name="Wu D."/>
            <person name="Eisen J.A."/>
        </authorList>
    </citation>
    <scope>NUCLEOTIDE SEQUENCE [LARGE SCALE GENOMIC DNA]</scope>
    <source>
        <strain evidence="10">ATCC 33386 / NCTC 11300</strain>
    </source>
</reference>
<keyword evidence="3" id="KW-1003">Cell membrane</keyword>
<comment type="similarity">
    <text evidence="2">Belongs to the UPF0126 family.</text>
</comment>
<comment type="subcellular location">
    <subcellularLocation>
        <location evidence="1">Cell membrane</location>
        <topology evidence="1">Multi-pass membrane protein</topology>
    </subcellularLocation>
</comment>
<evidence type="ECO:0000256" key="3">
    <source>
        <dbReference type="ARBA" id="ARBA00022475"/>
    </source>
</evidence>
<evidence type="ECO:0000256" key="2">
    <source>
        <dbReference type="ARBA" id="ARBA00008193"/>
    </source>
</evidence>
<dbReference type="STRING" id="526218.Sterm_2206"/>
<evidence type="ECO:0000313" key="9">
    <source>
        <dbReference type="EMBL" id="ACZ09060.1"/>
    </source>
</evidence>
<evidence type="ECO:0000256" key="6">
    <source>
        <dbReference type="ARBA" id="ARBA00023136"/>
    </source>
</evidence>
<sequence>MLNTIVNSVGIIAFACSGVFKGLKYNFDIFGITVLGIITACGGGIIRDILLNRMPVAIAKPHDVYLAIFTSFIIYFTVKIQEKRLNMKTIDNSKIFMRLVKLSDALGLALFTIIGASIAVKSGLGILSVAVMATITGVGGGIIRDLLVNEIPFVLKEDIYATLSFAGGIIYYICIVKMGIAYNTVVPFLFIILLFVRLVAIKYKLSLHFSNSKNGENKE</sequence>
<feature type="transmembrane region" description="Helical" evidence="7">
    <location>
        <begin position="30"/>
        <end position="50"/>
    </location>
</feature>
<evidence type="ECO:0000256" key="4">
    <source>
        <dbReference type="ARBA" id="ARBA00022692"/>
    </source>
</evidence>
<organism evidence="9 10">
    <name type="scientific">Sebaldella termitidis (strain ATCC 33386 / NCTC 11300)</name>
    <dbReference type="NCBI Taxonomy" id="526218"/>
    <lineage>
        <taxon>Bacteria</taxon>
        <taxon>Fusobacteriati</taxon>
        <taxon>Fusobacteriota</taxon>
        <taxon>Fusobacteriia</taxon>
        <taxon>Fusobacteriales</taxon>
        <taxon>Leptotrichiaceae</taxon>
        <taxon>Sebaldella</taxon>
    </lineage>
</organism>
<reference evidence="9 10" key="2">
    <citation type="journal article" date="2010" name="Stand. Genomic Sci.">
        <title>Complete genome sequence of Sebaldella termitidis type strain (NCTC 11300).</title>
        <authorList>
            <person name="Harmon-Smith M."/>
            <person name="Celia L."/>
            <person name="Chertkov O."/>
            <person name="Lapidus A."/>
            <person name="Copeland A."/>
            <person name="Glavina Del Rio T."/>
            <person name="Nolan M."/>
            <person name="Lucas S."/>
            <person name="Tice H."/>
            <person name="Cheng J.F."/>
            <person name="Han C."/>
            <person name="Detter J.C."/>
            <person name="Bruce D."/>
            <person name="Goodwin L."/>
            <person name="Pitluck S."/>
            <person name="Pati A."/>
            <person name="Liolios K."/>
            <person name="Ivanova N."/>
            <person name="Mavromatis K."/>
            <person name="Mikhailova N."/>
            <person name="Chen A."/>
            <person name="Palaniappan K."/>
            <person name="Land M."/>
            <person name="Hauser L."/>
            <person name="Chang Y.J."/>
            <person name="Jeffries C.D."/>
            <person name="Brettin T."/>
            <person name="Goker M."/>
            <person name="Beck B."/>
            <person name="Bristow J."/>
            <person name="Eisen J.A."/>
            <person name="Markowitz V."/>
            <person name="Hugenholtz P."/>
            <person name="Kyrpides N.C."/>
            <person name="Klenk H.P."/>
            <person name="Chen F."/>
        </authorList>
    </citation>
    <scope>NUCLEOTIDE SEQUENCE [LARGE SCALE GENOMIC DNA]</scope>
    <source>
        <strain evidence="10">ATCC 33386 / NCTC 11300</strain>
    </source>
</reference>
<gene>
    <name evidence="9" type="ordered locus">Sterm_2206</name>
</gene>
<name>D1AKE4_SEBTE</name>
<evidence type="ECO:0000313" key="10">
    <source>
        <dbReference type="Proteomes" id="UP000000845"/>
    </source>
</evidence>
<dbReference type="EMBL" id="CP001739">
    <property type="protein sequence ID" value="ACZ09060.1"/>
    <property type="molecule type" value="Genomic_DNA"/>
</dbReference>
<evidence type="ECO:0000256" key="7">
    <source>
        <dbReference type="SAM" id="Phobius"/>
    </source>
</evidence>
<protein>
    <recommendedName>
        <fullName evidence="8">Glycine transporter domain-containing protein</fullName>
    </recommendedName>
</protein>